<evidence type="ECO:0000313" key="1">
    <source>
        <dbReference type="EMBL" id="JAH21562.1"/>
    </source>
</evidence>
<dbReference type="EMBL" id="GBXM01087015">
    <property type="protein sequence ID" value="JAH21562.1"/>
    <property type="molecule type" value="Transcribed_RNA"/>
</dbReference>
<protein>
    <submittedName>
        <fullName evidence="1">Uncharacterized protein</fullName>
    </submittedName>
</protein>
<accession>A0A0E9QYK7</accession>
<organism evidence="1">
    <name type="scientific">Anguilla anguilla</name>
    <name type="common">European freshwater eel</name>
    <name type="synonym">Muraena anguilla</name>
    <dbReference type="NCBI Taxonomy" id="7936"/>
    <lineage>
        <taxon>Eukaryota</taxon>
        <taxon>Metazoa</taxon>
        <taxon>Chordata</taxon>
        <taxon>Craniata</taxon>
        <taxon>Vertebrata</taxon>
        <taxon>Euteleostomi</taxon>
        <taxon>Actinopterygii</taxon>
        <taxon>Neopterygii</taxon>
        <taxon>Teleostei</taxon>
        <taxon>Anguilliformes</taxon>
        <taxon>Anguillidae</taxon>
        <taxon>Anguilla</taxon>
    </lineage>
</organism>
<dbReference type="AlphaFoldDB" id="A0A0E9QYK7"/>
<proteinExistence type="predicted"/>
<name>A0A0E9QYK7_ANGAN</name>
<reference evidence="1" key="1">
    <citation type="submission" date="2014-11" db="EMBL/GenBank/DDBJ databases">
        <authorList>
            <person name="Amaro Gonzalez C."/>
        </authorList>
    </citation>
    <scope>NUCLEOTIDE SEQUENCE</scope>
</reference>
<sequence length="30" mass="3574">MMSESSWSTTGLQRKSKSNQTNFIVWRFVH</sequence>
<reference evidence="1" key="2">
    <citation type="journal article" date="2015" name="Fish Shellfish Immunol.">
        <title>Early steps in the European eel (Anguilla anguilla)-Vibrio vulnificus interaction in the gills: Role of the RtxA13 toxin.</title>
        <authorList>
            <person name="Callol A."/>
            <person name="Pajuelo D."/>
            <person name="Ebbesson L."/>
            <person name="Teles M."/>
            <person name="MacKenzie S."/>
            <person name="Amaro C."/>
        </authorList>
    </citation>
    <scope>NUCLEOTIDE SEQUENCE</scope>
</reference>